<evidence type="ECO:0000256" key="4">
    <source>
        <dbReference type="ARBA" id="ARBA00022801"/>
    </source>
</evidence>
<dbReference type="SUPFAM" id="SSF144091">
    <property type="entry name" value="Rhomboid-like"/>
    <property type="match status" value="1"/>
</dbReference>
<evidence type="ECO:0000256" key="6">
    <source>
        <dbReference type="ARBA" id="ARBA00023136"/>
    </source>
</evidence>
<sequence length="222" mass="24251">MTQNFRASVTRPAPVVLGLVGLCALLEIAFTLAEMPFLQFDSLRRVAIVHGAFWPGLLAGWEPVFPGQRVTMFLSYAFLHGGFLHMAFNMLLLLHLGRQSVARLGQGGFLLAFALCAIGGAAGYWLLNGSEQPMLGASGAVFGFFGMTIFWDIQVRRKIGLSIDQPIRLMIGLAVMNVLLWFLVSGMLAWEAHLGGFLTGALLARIVTPTPGHRARPDLRDR</sequence>
<dbReference type="GO" id="GO:0016020">
    <property type="term" value="C:membrane"/>
    <property type="evidence" value="ECO:0007669"/>
    <property type="project" value="UniProtKB-SubCell"/>
</dbReference>
<feature type="transmembrane region" description="Helical" evidence="7">
    <location>
        <begin position="167"/>
        <end position="190"/>
    </location>
</feature>
<keyword evidence="5 7" id="KW-1133">Transmembrane helix</keyword>
<evidence type="ECO:0000256" key="5">
    <source>
        <dbReference type="ARBA" id="ARBA00022989"/>
    </source>
</evidence>
<protein>
    <submittedName>
        <fullName evidence="9">Rhomboid family intramembrane serine protease</fullName>
    </submittedName>
</protein>
<dbReference type="Proteomes" id="UP000244940">
    <property type="component" value="Unassembled WGS sequence"/>
</dbReference>
<evidence type="ECO:0000313" key="10">
    <source>
        <dbReference type="Proteomes" id="UP000244940"/>
    </source>
</evidence>
<organism evidence="9 10">
    <name type="scientific">Pararhodobacter marinus</name>
    <dbReference type="NCBI Taxonomy" id="2184063"/>
    <lineage>
        <taxon>Bacteria</taxon>
        <taxon>Pseudomonadati</taxon>
        <taxon>Pseudomonadota</taxon>
        <taxon>Alphaproteobacteria</taxon>
        <taxon>Rhodobacterales</taxon>
        <taxon>Paracoccaceae</taxon>
        <taxon>Pararhodobacter</taxon>
    </lineage>
</organism>
<feature type="domain" description="Peptidase S54 rhomboid" evidence="8">
    <location>
        <begin position="70"/>
        <end position="207"/>
    </location>
</feature>
<keyword evidence="10" id="KW-1185">Reference proteome</keyword>
<dbReference type="EMBL" id="QEYD01000012">
    <property type="protein sequence ID" value="PWE27236.1"/>
    <property type="molecule type" value="Genomic_DNA"/>
</dbReference>
<evidence type="ECO:0000313" key="9">
    <source>
        <dbReference type="EMBL" id="PWE27236.1"/>
    </source>
</evidence>
<evidence type="ECO:0000256" key="2">
    <source>
        <dbReference type="ARBA" id="ARBA00009045"/>
    </source>
</evidence>
<dbReference type="Gene3D" id="1.20.1540.10">
    <property type="entry name" value="Rhomboid-like"/>
    <property type="match status" value="1"/>
</dbReference>
<dbReference type="OrthoDB" id="9797190at2"/>
<comment type="subcellular location">
    <subcellularLocation>
        <location evidence="1">Membrane</location>
        <topology evidence="1">Multi-pass membrane protein</topology>
    </subcellularLocation>
</comment>
<proteinExistence type="inferred from homology"/>
<dbReference type="GeneID" id="94366831"/>
<keyword evidence="4" id="KW-0378">Hydrolase</keyword>
<dbReference type="PANTHER" id="PTHR43731:SF14">
    <property type="entry name" value="PRESENILIN-ASSOCIATED RHOMBOID-LIKE PROTEIN, MITOCHONDRIAL"/>
    <property type="match status" value="1"/>
</dbReference>
<dbReference type="Pfam" id="PF01694">
    <property type="entry name" value="Rhomboid"/>
    <property type="match status" value="1"/>
</dbReference>
<evidence type="ECO:0000256" key="3">
    <source>
        <dbReference type="ARBA" id="ARBA00022692"/>
    </source>
</evidence>
<feature type="transmembrane region" description="Helical" evidence="7">
    <location>
        <begin position="108"/>
        <end position="127"/>
    </location>
</feature>
<keyword evidence="6 7" id="KW-0472">Membrane</keyword>
<dbReference type="InterPro" id="IPR035952">
    <property type="entry name" value="Rhomboid-like_sf"/>
</dbReference>
<evidence type="ECO:0000256" key="1">
    <source>
        <dbReference type="ARBA" id="ARBA00004141"/>
    </source>
</evidence>
<feature type="transmembrane region" description="Helical" evidence="7">
    <location>
        <begin position="12"/>
        <end position="33"/>
    </location>
</feature>
<accession>A0A2U2C5R4</accession>
<dbReference type="InterPro" id="IPR050925">
    <property type="entry name" value="Rhomboid_protease_S54"/>
</dbReference>
<gene>
    <name evidence="9" type="ORF">C4N9_18205</name>
</gene>
<dbReference type="RefSeq" id="WP_109534780.1">
    <property type="nucleotide sequence ID" value="NZ_QEYD01000012.1"/>
</dbReference>
<reference evidence="9 10" key="1">
    <citation type="submission" date="2018-05" db="EMBL/GenBank/DDBJ databases">
        <title>Pararhodobacter marina sp. nov., isolated from deep-sea water of the Indian Ocean.</title>
        <authorList>
            <person name="Lai Q.Sr."/>
            <person name="Liu X."/>
            <person name="Shao Z."/>
        </authorList>
    </citation>
    <scope>NUCLEOTIDE SEQUENCE [LARGE SCALE GENOMIC DNA]</scope>
    <source>
        <strain evidence="9 10">CIC4N-9</strain>
    </source>
</reference>
<dbReference type="PANTHER" id="PTHR43731">
    <property type="entry name" value="RHOMBOID PROTEASE"/>
    <property type="match status" value="1"/>
</dbReference>
<evidence type="ECO:0000256" key="7">
    <source>
        <dbReference type="SAM" id="Phobius"/>
    </source>
</evidence>
<feature type="transmembrane region" description="Helical" evidence="7">
    <location>
        <begin position="73"/>
        <end position="96"/>
    </location>
</feature>
<comment type="similarity">
    <text evidence="2">Belongs to the peptidase S54 family.</text>
</comment>
<keyword evidence="3 7" id="KW-0812">Transmembrane</keyword>
<name>A0A2U2C5R4_9RHOB</name>
<dbReference type="InterPro" id="IPR022764">
    <property type="entry name" value="Peptidase_S54_rhomboid_dom"/>
</dbReference>
<dbReference type="GO" id="GO:0004252">
    <property type="term" value="F:serine-type endopeptidase activity"/>
    <property type="evidence" value="ECO:0007669"/>
    <property type="project" value="InterPro"/>
</dbReference>
<dbReference type="GO" id="GO:0006508">
    <property type="term" value="P:proteolysis"/>
    <property type="evidence" value="ECO:0007669"/>
    <property type="project" value="UniProtKB-KW"/>
</dbReference>
<dbReference type="AlphaFoldDB" id="A0A2U2C5R4"/>
<keyword evidence="9" id="KW-0645">Protease</keyword>
<evidence type="ECO:0000259" key="8">
    <source>
        <dbReference type="Pfam" id="PF01694"/>
    </source>
</evidence>
<comment type="caution">
    <text evidence="9">The sequence shown here is derived from an EMBL/GenBank/DDBJ whole genome shotgun (WGS) entry which is preliminary data.</text>
</comment>
<feature type="transmembrane region" description="Helical" evidence="7">
    <location>
        <begin position="133"/>
        <end position="155"/>
    </location>
</feature>